<reference evidence="8" key="1">
    <citation type="journal article" date="2016" name="Nature">
        <title>Redefining the invertebrate RNA virosphere.</title>
        <authorList>
            <person name="Shi M."/>
            <person name="Lin X.D."/>
            <person name="Tian J.H."/>
            <person name="Chen L.J."/>
            <person name="Chen X."/>
            <person name="Li C.X."/>
            <person name="Qin X.C."/>
            <person name="Li J."/>
            <person name="Cao J.P."/>
            <person name="Eden J.S."/>
            <person name="Buchmann J."/>
            <person name="Wang W."/>
            <person name="Xu J."/>
            <person name="Holmes E.C."/>
            <person name="Zhang Y.Z."/>
        </authorList>
    </citation>
    <scope>NUCLEOTIDE SEQUENCE</scope>
    <source>
        <strain evidence="8">MosZJ34483</strain>
    </source>
</reference>
<feature type="domain" description="Nodavirus methyltransferase" evidence="7">
    <location>
        <begin position="197"/>
        <end position="339"/>
    </location>
</feature>
<dbReference type="EMBL" id="KX883125">
    <property type="protein sequence ID" value="APG76311.1"/>
    <property type="molecule type" value="Genomic_RNA"/>
</dbReference>
<keyword evidence="2" id="KW-0808">Transferase</keyword>
<dbReference type="SUPFAM" id="SSF56672">
    <property type="entry name" value="DNA/RNA polymerases"/>
    <property type="match status" value="1"/>
</dbReference>
<name>A0A1L3KFW3_9VIRU</name>
<accession>A0A1L3KFW3</accession>
<evidence type="ECO:0000256" key="6">
    <source>
        <dbReference type="SAM" id="Phobius"/>
    </source>
</evidence>
<sequence>MNSILTAISKATSDITSDVRGVLTNAIGYPVSYWQQQLHHVEDAIICVIKDTAGGEGSAAVWLCKRIAVYLPETVVEAKTPLRTAARFFGALRLPRLGRKGLVIGCFIASGVAIGCLLRARTRATVRRITTSSKDYRPRNSVLGVAYHLAPDAIMLLWNGSNIRMRSNYAAKRRTRPEIDFRHILHHPLRDIRTIRPAVNHTHPLAASLRTSTAVALEEAIKAAGFKPYSVSMSNRDKYSGCRYFYMMKDLDKDYKDDAIAEDHVIIMIDVDYYVDINEYLRFGNPVLMYTFVPSSAGGRALNATYTIDENNTVEYTVEGGATYHHMLWDYQGDNVAVRDKYGNTIVYVIEQHILEADPNRRIIGFYPVAHFPLLTTPYAVDTTGVKRLLPYTGSVICVRNKSAGTISVSSVGSSDAIDIPQRIYDALLIRRSTSKNPLISDVERILNNEKIEDAATKAPLLFQLLSSGPMKASSTVTSTAVLPVRNFQTLHPLVYEDGKPVGRAVAPSLVTEPAVVPCKSYNNDHATVDGRIRRIRNTVRTPPEWKKYDTELVNFLVPPRQVATGTPLDYERVIELQARPAQRGRSEQARATLSSTYINKVKAFIKAEAYPSVTDPRNISTVDQHHQLTYSRYTYAFKEDCLKGKPWFASSMTPDEIATRVVDICKYPGGVIVSDYSRLDGHVSEDDKRFKEHVYQTWCTHAERATLARVLAADRNPPGITANGLKYDPGFSQLSGSPGTTNDNNLVTLRHDYIALREIGQTPDQAWASVQQWVLGASDDRIRANIPGYADMLEIVASKLGHELKSEIKYPLEGEPVAFLGRYYADPATSKDSIQDIIRTLSKLHLTMSPDSTPERQALFNRASGYLVTDKYTPILGVWCRKVVNLLAQEGYQLKNVDRDEHFRIQQGPYPQDDPGLLRTLVCKLLDLESGELDAMERCIRAAPTVEELPNGILDNGHTIRHKIQAIVGHDILGPMPSVTVQECQPQATLSNSANPATIGFDASNPTSGSPPALPNNAMNTTVNTERSLESPTPGLSRVTSPPSSQSLEQTEHHTVTHHRRNCRNQPNCPEHAPKRQNQKHRRGAAPGATA</sequence>
<feature type="compositionally biased region" description="Polar residues" evidence="5">
    <location>
        <begin position="1018"/>
        <end position="1027"/>
    </location>
</feature>
<evidence type="ECO:0000259" key="7">
    <source>
        <dbReference type="Pfam" id="PF19222"/>
    </source>
</evidence>
<keyword evidence="6" id="KW-0812">Transmembrane</keyword>
<dbReference type="CDD" id="cd23173">
    <property type="entry name" value="ps-ssRNAv_Nodaviridae_RdRp"/>
    <property type="match status" value="1"/>
</dbReference>
<feature type="compositionally biased region" description="Basic residues" evidence="5">
    <location>
        <begin position="1076"/>
        <end position="1085"/>
    </location>
</feature>
<evidence type="ECO:0000256" key="4">
    <source>
        <dbReference type="ARBA" id="ARBA00032757"/>
    </source>
</evidence>
<evidence type="ECO:0000256" key="1">
    <source>
        <dbReference type="ARBA" id="ARBA00007751"/>
    </source>
</evidence>
<feature type="region of interest" description="Disordered" evidence="5">
    <location>
        <begin position="992"/>
        <end position="1092"/>
    </location>
</feature>
<evidence type="ECO:0000256" key="3">
    <source>
        <dbReference type="ARBA" id="ARBA00022695"/>
    </source>
</evidence>
<evidence type="ECO:0000256" key="2">
    <source>
        <dbReference type="ARBA" id="ARBA00022679"/>
    </source>
</evidence>
<keyword evidence="6" id="KW-0472">Membrane</keyword>
<feature type="transmembrane region" description="Helical" evidence="6">
    <location>
        <begin position="141"/>
        <end position="158"/>
    </location>
</feature>
<evidence type="ECO:0000313" key="8">
    <source>
        <dbReference type="EMBL" id="APG76311.1"/>
    </source>
</evidence>
<dbReference type="InterPro" id="IPR043502">
    <property type="entry name" value="DNA/RNA_pol_sf"/>
</dbReference>
<protein>
    <recommendedName>
        <fullName evidence="4">RNA replicase</fullName>
    </recommendedName>
</protein>
<keyword evidence="3" id="KW-0548">Nucleotidyltransferase</keyword>
<dbReference type="GO" id="GO:0016779">
    <property type="term" value="F:nucleotidyltransferase activity"/>
    <property type="evidence" value="ECO:0007669"/>
    <property type="project" value="UniProtKB-KW"/>
</dbReference>
<proteinExistence type="inferred from homology"/>
<keyword evidence="6" id="KW-1133">Transmembrane helix</keyword>
<organism evidence="8">
    <name type="scientific">Hubei noda-like virus 12</name>
    <dbReference type="NCBI Taxonomy" id="1922968"/>
    <lineage>
        <taxon>Viruses</taxon>
        <taxon>Riboviria</taxon>
    </lineage>
</organism>
<evidence type="ECO:0000256" key="5">
    <source>
        <dbReference type="SAM" id="MobiDB-lite"/>
    </source>
</evidence>
<comment type="similarity">
    <text evidence="1">Belongs to the nodaviridae RNA polymerase family.</text>
</comment>
<feature type="transmembrane region" description="Helical" evidence="6">
    <location>
        <begin position="102"/>
        <end position="120"/>
    </location>
</feature>
<dbReference type="Pfam" id="PF19222">
    <property type="entry name" value="Noda_Vmethyltr"/>
    <property type="match status" value="1"/>
</dbReference>
<dbReference type="InterPro" id="IPR043647">
    <property type="entry name" value="Noda_Vmethyltr_dom"/>
</dbReference>
<feature type="compositionally biased region" description="Polar residues" evidence="5">
    <location>
        <begin position="1039"/>
        <end position="1050"/>
    </location>
</feature>